<sequence length="283" mass="30758" precursor="true">MLTFSPASSAITLAVIALFGTLPTALPAQDGESSPVPASKLPADAKWAAALSGPGVNVYVHSRELFLVPKAGSLQARKLSIPRLCAPIRSLRWLDDAQQNLSFAPEPDHWVFSWKKDVQADAMIKVELDEEPVVLAQCPATEPAGDGSIMLHAHDGKTFGEKLRYEPQWYKNTIGYWTIPTDYATWDLKVSEAGEYSVAVLQGCGAGHGGSEAMITLLDGETTVAKLSFETIDTGHFQNFRWNHLGNIRIEKPGDYQLRIGAVKIAKGALLDARAIHLVKQAK</sequence>
<evidence type="ECO:0000313" key="2">
    <source>
        <dbReference type="EMBL" id="TWU06422.1"/>
    </source>
</evidence>
<gene>
    <name evidence="2" type="ORF">Pla52n_21430</name>
</gene>
<dbReference type="Proteomes" id="UP000320176">
    <property type="component" value="Unassembled WGS sequence"/>
</dbReference>
<reference evidence="2 3" key="1">
    <citation type="submission" date="2019-02" db="EMBL/GenBank/DDBJ databases">
        <title>Deep-cultivation of Planctomycetes and their phenomic and genomic characterization uncovers novel biology.</title>
        <authorList>
            <person name="Wiegand S."/>
            <person name="Jogler M."/>
            <person name="Boedeker C."/>
            <person name="Pinto D."/>
            <person name="Vollmers J."/>
            <person name="Rivas-Marin E."/>
            <person name="Kohn T."/>
            <person name="Peeters S.H."/>
            <person name="Heuer A."/>
            <person name="Rast P."/>
            <person name="Oberbeckmann S."/>
            <person name="Bunk B."/>
            <person name="Jeske O."/>
            <person name="Meyerdierks A."/>
            <person name="Storesund J.E."/>
            <person name="Kallscheuer N."/>
            <person name="Luecker S."/>
            <person name="Lage O.M."/>
            <person name="Pohl T."/>
            <person name="Merkel B.J."/>
            <person name="Hornburger P."/>
            <person name="Mueller R.-W."/>
            <person name="Bruemmer F."/>
            <person name="Labrenz M."/>
            <person name="Spormann A.M."/>
            <person name="Op Den Camp H."/>
            <person name="Overmann J."/>
            <person name="Amann R."/>
            <person name="Jetten M.S.M."/>
            <person name="Mascher T."/>
            <person name="Medema M.H."/>
            <person name="Devos D.P."/>
            <person name="Kaster A.-K."/>
            <person name="Ovreas L."/>
            <person name="Rohde M."/>
            <person name="Galperin M.Y."/>
            <person name="Jogler C."/>
        </authorList>
    </citation>
    <scope>NUCLEOTIDE SEQUENCE [LARGE SCALE GENOMIC DNA]</scope>
    <source>
        <strain evidence="2 3">Pla52n</strain>
    </source>
</reference>
<keyword evidence="1" id="KW-0732">Signal</keyword>
<dbReference type="EMBL" id="SJPN01000002">
    <property type="protein sequence ID" value="TWU06422.1"/>
    <property type="molecule type" value="Genomic_DNA"/>
</dbReference>
<keyword evidence="3" id="KW-1185">Reference proteome</keyword>
<dbReference type="RefSeq" id="WP_146519507.1">
    <property type="nucleotide sequence ID" value="NZ_CP151726.1"/>
</dbReference>
<evidence type="ECO:0000313" key="3">
    <source>
        <dbReference type="Proteomes" id="UP000320176"/>
    </source>
</evidence>
<name>A0A5C6B4D5_9BACT</name>
<feature type="chain" id="PRO_5022700663" evidence="1">
    <location>
        <begin position="29"/>
        <end position="283"/>
    </location>
</feature>
<evidence type="ECO:0000256" key="1">
    <source>
        <dbReference type="SAM" id="SignalP"/>
    </source>
</evidence>
<dbReference type="CDD" id="cd02795">
    <property type="entry name" value="CBM6-CBM35-CBM36_like"/>
    <property type="match status" value="1"/>
</dbReference>
<feature type="signal peptide" evidence="1">
    <location>
        <begin position="1"/>
        <end position="28"/>
    </location>
</feature>
<protein>
    <submittedName>
        <fullName evidence="2">Uncharacterized protein</fullName>
    </submittedName>
</protein>
<comment type="caution">
    <text evidence="2">The sequence shown here is derived from an EMBL/GenBank/DDBJ whole genome shotgun (WGS) entry which is preliminary data.</text>
</comment>
<dbReference type="Gene3D" id="2.60.120.260">
    <property type="entry name" value="Galactose-binding domain-like"/>
    <property type="match status" value="1"/>
</dbReference>
<organism evidence="2 3">
    <name type="scientific">Stieleria varia</name>
    <dbReference type="NCBI Taxonomy" id="2528005"/>
    <lineage>
        <taxon>Bacteria</taxon>
        <taxon>Pseudomonadati</taxon>
        <taxon>Planctomycetota</taxon>
        <taxon>Planctomycetia</taxon>
        <taxon>Pirellulales</taxon>
        <taxon>Pirellulaceae</taxon>
        <taxon>Stieleria</taxon>
    </lineage>
</organism>
<dbReference type="OrthoDB" id="253099at2"/>
<dbReference type="AlphaFoldDB" id="A0A5C6B4D5"/>
<proteinExistence type="predicted"/>
<accession>A0A5C6B4D5</accession>